<protein>
    <recommendedName>
        <fullName evidence="11">Ion transport domain-containing protein</fullName>
    </recommendedName>
</protein>
<feature type="coiled-coil region" evidence="8">
    <location>
        <begin position="1388"/>
        <end position="1425"/>
    </location>
</feature>
<dbReference type="GO" id="GO:0005216">
    <property type="term" value="F:monoatomic ion channel activity"/>
    <property type="evidence" value="ECO:0007669"/>
    <property type="project" value="InterPro"/>
</dbReference>
<dbReference type="PANTHER" id="PTHR10582">
    <property type="entry name" value="TRANSIENT RECEPTOR POTENTIAL ION CHANNEL PROTEIN"/>
    <property type="match status" value="1"/>
</dbReference>
<feature type="transmembrane region" description="Helical" evidence="10">
    <location>
        <begin position="1253"/>
        <end position="1279"/>
    </location>
</feature>
<dbReference type="Pfam" id="PF00520">
    <property type="entry name" value="Ion_trans"/>
    <property type="match status" value="1"/>
</dbReference>
<proteinExistence type="predicted"/>
<sequence length="1432" mass="163445">MTLFSGSWDKTIKEWRIHIPKEGLKHTEYDEESQIKPWRTFTGHKGGVNSISLDPPQQTSNKQLQLMCSGSKDHTIKLWCLQTGATLRTISDHSKSVWSVCFSKSLNASKNKKEFKHYNSGDGNGVRCLGIAGDGHTLVYGTTDKKAHISVWEKKDGRKKWDLSATVKKHNRGETLETVQAVAISHDGNMFITGHNKNQIVVWRKPASEKGWNEFSGAVPGAPDSQNMGFDKKNSLYKKNSPYSTGSKVDEEKDLTFFAVAISEDKKQFAVGTQSDIYLCNLEGPPGFEKQPEIHKKLKGHEARVTAISYTSNQNELISSSHDYNVILWNIDPEVLESIRIFRHPDKVLGIDFLPKGTKIKLKEHPTYAKYFKMMTKTGLPIDAAVGRATQDGVDAAEIEAALNRDPEELIDDPNAANDLILTTCDDHIARVWDIYAEDKAPTALKQYPERHGGMVNSENIVVSRDDDEVVTWFLDFKKGDNQSETTLPKTDDDTDDAAKNDGHIFFRYRPADPALVRVATFTPDGKTIISATDKEKKLFENHIGLLMHHLPSAVHEMLKEDKLDSVDQDFTWAQSGVGRLLGRHPESLIEPILLNEENRPIKEDDDVKAMLKGKLCRAKIKKIEKKDDDVTYTVKFKSKSKTMKLKRDDIQVITGNNGQNLCHYAAANDIPEFLDPFLTYENGVDEKLTERLQRIAMAAILMKDRSGRCPLRCALDANNGRCVNAILKCYTKILSPEFAIFEESSRAQEEHLSELIDINLLIECLDQFPRITLNFMKTLTLLKCYDVVSKDCDRLEGIERQIGKGSTDRSPPYFWQKIFYRKQYEKREEEEDQRRRNSSIQRKKALTRTSSSQFDLGQSGRVFSSRALNGKEEDQSSKEDTQESTTNDKDQQSKAKGLLCCGKGETQEPTTNDKDQQSKRKGAPVFAKLNPLKDCAAKKKVNEASFLQALIFASEETNDFRVWENEVIISIVQFKWDTQAKYQYTVHFVLAILMVVTFAIDAAFIVEAQQLPAYSGDWRNATFMAYRTPLTICFFIWLYFFQHEIYQKKASLKKFREKLRKKDQRDGGMCMSLRKYMTFRYYAQHVAWFFRELFGSIWEFLDAVSLIFLLMNFISMFYFTVEIEDDMASTVQSYSYWVRFVASIVTLPVLSLNTLYYLQGFEASGQLVRMIIGIVKGVRVYVGIMLIIMSGFSMAFYMFFKLDDDGSKKDDFNDCYEEKSFRNPAETLLMSYGVMLGEVGKPQKDYTANSNWIIAMVGVTLFVDFTFIINIVMLNLLIAIMGDIFDKIQENAKAEFMFAKAGIICEFEATPGFFKRKMEKLFLTVSEKDKYPNWIQVLQPESLEIEEGGLQNGQTEWTGRIRAIRSGQDKICADVGTMKKDINRVVMKTSQKKISVLEKKIERLEQQNGKLVEQNEQILELLRQNQSGSKT</sequence>
<dbReference type="SUPFAM" id="SSF50978">
    <property type="entry name" value="WD40 repeat-like"/>
    <property type="match status" value="1"/>
</dbReference>
<keyword evidence="4" id="KW-0677">Repeat</keyword>
<dbReference type="Gene3D" id="1.10.287.70">
    <property type="match status" value="1"/>
</dbReference>
<dbReference type="EMBL" id="BRXX01000076">
    <property type="protein sequence ID" value="GMH87919.1"/>
    <property type="molecule type" value="Genomic_DNA"/>
</dbReference>
<dbReference type="PROSITE" id="PS50082">
    <property type="entry name" value="WD_REPEATS_2"/>
    <property type="match status" value="2"/>
</dbReference>
<keyword evidence="8" id="KW-0175">Coiled coil</keyword>
<dbReference type="InterPro" id="IPR015943">
    <property type="entry name" value="WD40/YVTN_repeat-like_dom_sf"/>
</dbReference>
<dbReference type="SMART" id="SM00320">
    <property type="entry name" value="WD40"/>
    <property type="match status" value="6"/>
</dbReference>
<evidence type="ECO:0000256" key="2">
    <source>
        <dbReference type="ARBA" id="ARBA00022574"/>
    </source>
</evidence>
<feature type="transmembrane region" description="Helical" evidence="10">
    <location>
        <begin position="985"/>
        <end position="1007"/>
    </location>
</feature>
<dbReference type="Pfam" id="PF00400">
    <property type="entry name" value="WD40"/>
    <property type="match status" value="2"/>
</dbReference>
<dbReference type="Proteomes" id="UP001165160">
    <property type="component" value="Unassembled WGS sequence"/>
</dbReference>
<evidence type="ECO:0000256" key="9">
    <source>
        <dbReference type="SAM" id="MobiDB-lite"/>
    </source>
</evidence>
<keyword evidence="3 10" id="KW-0812">Transmembrane</keyword>
<comment type="subcellular location">
    <subcellularLocation>
        <location evidence="1">Membrane</location>
        <topology evidence="1">Multi-pass membrane protein</topology>
    </subcellularLocation>
</comment>
<evidence type="ECO:0000256" key="10">
    <source>
        <dbReference type="SAM" id="Phobius"/>
    </source>
</evidence>
<evidence type="ECO:0000256" key="1">
    <source>
        <dbReference type="ARBA" id="ARBA00004141"/>
    </source>
</evidence>
<feature type="repeat" description="WD" evidence="7">
    <location>
        <begin position="298"/>
        <end position="332"/>
    </location>
</feature>
<feature type="transmembrane region" description="Helical" evidence="10">
    <location>
        <begin position="1137"/>
        <end position="1159"/>
    </location>
</feature>
<feature type="compositionally biased region" description="Basic and acidic residues" evidence="9">
    <location>
        <begin position="870"/>
        <end position="894"/>
    </location>
</feature>
<feature type="region of interest" description="Disordered" evidence="9">
    <location>
        <begin position="827"/>
        <end position="923"/>
    </location>
</feature>
<name>A0A9W7EP91_9STRA</name>
<dbReference type="InterPro" id="IPR005821">
    <property type="entry name" value="Ion_trans_dom"/>
</dbReference>
<reference evidence="13" key="1">
    <citation type="journal article" date="2023" name="Commun. Biol.">
        <title>Genome analysis of Parmales, the sister group of diatoms, reveals the evolutionary specialization of diatoms from phago-mixotrophs to photoautotrophs.</title>
        <authorList>
            <person name="Ban H."/>
            <person name="Sato S."/>
            <person name="Yoshikawa S."/>
            <person name="Yamada K."/>
            <person name="Nakamura Y."/>
            <person name="Ichinomiya M."/>
            <person name="Sato N."/>
            <person name="Blanc-Mathieu R."/>
            <person name="Endo H."/>
            <person name="Kuwata A."/>
            <person name="Ogata H."/>
        </authorList>
    </citation>
    <scope>NUCLEOTIDE SEQUENCE [LARGE SCALE GENOMIC DNA]</scope>
    <source>
        <strain evidence="13">NIES 3699</strain>
    </source>
</reference>
<organism evidence="12 13">
    <name type="scientific">Triparma verrucosa</name>
    <dbReference type="NCBI Taxonomy" id="1606542"/>
    <lineage>
        <taxon>Eukaryota</taxon>
        <taxon>Sar</taxon>
        <taxon>Stramenopiles</taxon>
        <taxon>Ochrophyta</taxon>
        <taxon>Bolidophyceae</taxon>
        <taxon>Parmales</taxon>
        <taxon>Triparmaceae</taxon>
        <taxon>Triparma</taxon>
    </lineage>
</organism>
<evidence type="ECO:0000256" key="3">
    <source>
        <dbReference type="ARBA" id="ARBA00022692"/>
    </source>
</evidence>
<keyword evidence="13" id="KW-1185">Reference proteome</keyword>
<dbReference type="InterPro" id="IPR019775">
    <property type="entry name" value="WD40_repeat_CS"/>
</dbReference>
<dbReference type="PANTHER" id="PTHR10582:SF2">
    <property type="entry name" value="INACTIVE"/>
    <property type="match status" value="1"/>
</dbReference>
<dbReference type="InterPro" id="IPR036322">
    <property type="entry name" value="WD40_repeat_dom_sf"/>
</dbReference>
<keyword evidence="2 7" id="KW-0853">WD repeat</keyword>
<evidence type="ECO:0000259" key="11">
    <source>
        <dbReference type="Pfam" id="PF00520"/>
    </source>
</evidence>
<comment type="caution">
    <text evidence="12">The sequence shown here is derived from an EMBL/GenBank/DDBJ whole genome shotgun (WGS) entry which is preliminary data.</text>
</comment>
<keyword evidence="5 10" id="KW-1133">Transmembrane helix</keyword>
<evidence type="ECO:0000256" key="7">
    <source>
        <dbReference type="PROSITE-ProRule" id="PRU00221"/>
    </source>
</evidence>
<feature type="domain" description="Ion transport" evidence="11">
    <location>
        <begin position="1084"/>
        <end position="1293"/>
    </location>
</feature>
<evidence type="ECO:0000313" key="12">
    <source>
        <dbReference type="EMBL" id="GMH87919.1"/>
    </source>
</evidence>
<feature type="compositionally biased region" description="Basic and acidic residues" evidence="9">
    <location>
        <begin position="827"/>
        <end position="836"/>
    </location>
</feature>
<evidence type="ECO:0000256" key="6">
    <source>
        <dbReference type="ARBA" id="ARBA00023136"/>
    </source>
</evidence>
<feature type="transmembrane region" description="Helical" evidence="10">
    <location>
        <begin position="1179"/>
        <end position="1201"/>
    </location>
</feature>
<feature type="transmembrane region" description="Helical" evidence="10">
    <location>
        <begin position="1027"/>
        <end position="1047"/>
    </location>
</feature>
<keyword evidence="6 10" id="KW-0472">Membrane</keyword>
<accession>A0A9W7EP91</accession>
<evidence type="ECO:0000313" key="13">
    <source>
        <dbReference type="Proteomes" id="UP001165160"/>
    </source>
</evidence>
<feature type="transmembrane region" description="Helical" evidence="10">
    <location>
        <begin position="1101"/>
        <end position="1122"/>
    </location>
</feature>
<evidence type="ECO:0000256" key="5">
    <source>
        <dbReference type="ARBA" id="ARBA00022989"/>
    </source>
</evidence>
<dbReference type="Gene3D" id="2.130.10.10">
    <property type="entry name" value="YVTN repeat-like/Quinoprotein amine dehydrogenase"/>
    <property type="match status" value="3"/>
</dbReference>
<dbReference type="PROSITE" id="PS00678">
    <property type="entry name" value="WD_REPEATS_1"/>
    <property type="match status" value="1"/>
</dbReference>
<dbReference type="InterPro" id="IPR024862">
    <property type="entry name" value="TRPV"/>
</dbReference>
<feature type="compositionally biased region" description="Polar residues" evidence="9">
    <location>
        <begin position="848"/>
        <end position="857"/>
    </location>
</feature>
<gene>
    <name evidence="12" type="ORF">TrVE_jg6846</name>
</gene>
<evidence type="ECO:0000256" key="8">
    <source>
        <dbReference type="SAM" id="Coils"/>
    </source>
</evidence>
<dbReference type="InterPro" id="IPR001680">
    <property type="entry name" value="WD40_rpt"/>
</dbReference>
<dbReference type="PROSITE" id="PS50294">
    <property type="entry name" value="WD_REPEATS_REGION"/>
    <property type="match status" value="1"/>
</dbReference>
<dbReference type="GO" id="GO:0098703">
    <property type="term" value="P:calcium ion import across plasma membrane"/>
    <property type="evidence" value="ECO:0007669"/>
    <property type="project" value="TreeGrafter"/>
</dbReference>
<evidence type="ECO:0000256" key="4">
    <source>
        <dbReference type="ARBA" id="ARBA00022737"/>
    </source>
</evidence>
<feature type="repeat" description="WD" evidence="7">
    <location>
        <begin position="41"/>
        <end position="89"/>
    </location>
</feature>
<dbReference type="GO" id="GO:0005886">
    <property type="term" value="C:plasma membrane"/>
    <property type="evidence" value="ECO:0007669"/>
    <property type="project" value="TreeGrafter"/>
</dbReference>